<feature type="region of interest" description="Disordered" evidence="11">
    <location>
        <begin position="26"/>
        <end position="46"/>
    </location>
</feature>
<dbReference type="PROSITE" id="PS00136">
    <property type="entry name" value="SUBTILASE_ASP"/>
    <property type="match status" value="1"/>
</dbReference>
<comment type="subcellular location">
    <subcellularLocation>
        <location evidence="1">Secreted</location>
    </subcellularLocation>
</comment>
<evidence type="ECO:0000256" key="7">
    <source>
        <dbReference type="ARBA" id="ARBA00023180"/>
    </source>
</evidence>
<evidence type="ECO:0000256" key="8">
    <source>
        <dbReference type="PIRSR" id="PIRSR615500-1"/>
    </source>
</evidence>
<dbReference type="Gramene" id="HORVU.MOREX.r3.1HG0072300.1">
    <property type="protein sequence ID" value="HORVU.MOREX.r3.1HG0072300.1.CDS1"/>
    <property type="gene ID" value="HORVU.MOREX.r3.1HG0072300"/>
</dbReference>
<dbReference type="InterPro" id="IPR041469">
    <property type="entry name" value="Subtilisin-like_FN3"/>
</dbReference>
<reference evidence="16" key="2">
    <citation type="submission" date="2020-10" db="EMBL/GenBank/DDBJ databases">
        <authorList>
            <person name="Scholz U."/>
            <person name="Mascher M."/>
            <person name="Fiebig A."/>
        </authorList>
    </citation>
    <scope>NUCLEOTIDE SEQUENCE [LARGE SCALE GENOMIC DNA]</scope>
    <source>
        <strain evidence="16">cv. Morex</strain>
    </source>
</reference>
<dbReference type="InterPro" id="IPR010259">
    <property type="entry name" value="S8pro/Inhibitor_I9"/>
</dbReference>
<accession>A0A8I6WSC4</accession>
<evidence type="ECO:0000256" key="2">
    <source>
        <dbReference type="ARBA" id="ARBA00011073"/>
    </source>
</evidence>
<feature type="domain" description="Inhibitor I9" evidence="14">
    <location>
        <begin position="53"/>
        <end position="131"/>
    </location>
</feature>
<feature type="active site" description="Charge relay system" evidence="8 9">
    <location>
        <position position="165"/>
    </location>
</feature>
<keyword evidence="6 9" id="KW-0720">Serine protease</keyword>
<dbReference type="Gene3D" id="3.40.50.200">
    <property type="entry name" value="Peptidase S8/S53 domain"/>
    <property type="match status" value="1"/>
</dbReference>
<evidence type="ECO:0000256" key="4">
    <source>
        <dbReference type="ARBA" id="ARBA00022729"/>
    </source>
</evidence>
<evidence type="ECO:0000259" key="14">
    <source>
        <dbReference type="Pfam" id="PF05922"/>
    </source>
</evidence>
<dbReference type="InterPro" id="IPR037045">
    <property type="entry name" value="S8pro/Inhibitor_I9_sf"/>
</dbReference>
<dbReference type="PROSITE" id="PS00137">
    <property type="entry name" value="SUBTILASE_HIS"/>
    <property type="match status" value="1"/>
</dbReference>
<dbReference type="GO" id="GO:0005576">
    <property type="term" value="C:extracellular region"/>
    <property type="evidence" value="ECO:0000318"/>
    <property type="project" value="GO_Central"/>
</dbReference>
<dbReference type="Proteomes" id="UP000011116">
    <property type="component" value="Chromosome 1H"/>
</dbReference>
<dbReference type="SUPFAM" id="SSF52743">
    <property type="entry name" value="Subtilisin-like"/>
    <property type="match status" value="1"/>
</dbReference>
<evidence type="ECO:0000259" key="13">
    <source>
        <dbReference type="Pfam" id="PF00082"/>
    </source>
</evidence>
<dbReference type="InterPro" id="IPR045051">
    <property type="entry name" value="SBT"/>
</dbReference>
<evidence type="ECO:0000259" key="15">
    <source>
        <dbReference type="Pfam" id="PF17766"/>
    </source>
</evidence>
<reference evidence="16" key="3">
    <citation type="submission" date="2022-01" db="UniProtKB">
        <authorList>
            <consortium name="EnsemblPlants"/>
        </authorList>
    </citation>
    <scope>IDENTIFICATION</scope>
    <source>
        <strain evidence="16">subsp. vulgare</strain>
    </source>
</reference>
<evidence type="ECO:0000256" key="10">
    <source>
        <dbReference type="RuleBase" id="RU003355"/>
    </source>
</evidence>
<comment type="similarity">
    <text evidence="2 9 10">Belongs to the peptidase S8 family.</text>
</comment>
<dbReference type="InterPro" id="IPR015500">
    <property type="entry name" value="Peptidase_S8_subtilisin-rel"/>
</dbReference>
<dbReference type="SMR" id="A0A8I6WSC4"/>
<dbReference type="Gene3D" id="3.30.70.80">
    <property type="entry name" value="Peptidase S8 propeptide/proteinase inhibitor I9"/>
    <property type="match status" value="1"/>
</dbReference>
<keyword evidence="4 12" id="KW-0732">Signal</keyword>
<dbReference type="AlphaFoldDB" id="A0A8I6WSC4"/>
<evidence type="ECO:0000313" key="17">
    <source>
        <dbReference type="Proteomes" id="UP000011116"/>
    </source>
</evidence>
<evidence type="ECO:0000256" key="9">
    <source>
        <dbReference type="PROSITE-ProRule" id="PRU01240"/>
    </source>
</evidence>
<dbReference type="PROSITE" id="PS00138">
    <property type="entry name" value="SUBTILASE_SER"/>
    <property type="match status" value="1"/>
</dbReference>
<evidence type="ECO:0000256" key="1">
    <source>
        <dbReference type="ARBA" id="ARBA00004613"/>
    </source>
</evidence>
<feature type="chain" id="PRO_5035214041" description="Subtilisin-like protease" evidence="12">
    <location>
        <begin position="29"/>
        <end position="745"/>
    </location>
</feature>
<name>A0A8I6WSC4_HORVV</name>
<dbReference type="InterPro" id="IPR034197">
    <property type="entry name" value="Peptidases_S8_3"/>
</dbReference>
<evidence type="ECO:0008006" key="18">
    <source>
        <dbReference type="Google" id="ProtNLM"/>
    </source>
</evidence>
<dbReference type="Pfam" id="PF17766">
    <property type="entry name" value="fn3_6"/>
    <property type="match status" value="1"/>
</dbReference>
<evidence type="ECO:0000256" key="6">
    <source>
        <dbReference type="ARBA" id="ARBA00022825"/>
    </source>
</evidence>
<dbReference type="PANTHER" id="PTHR10795">
    <property type="entry name" value="PROPROTEIN CONVERTASE SUBTILISIN/KEXIN"/>
    <property type="match status" value="1"/>
</dbReference>
<evidence type="ECO:0000256" key="3">
    <source>
        <dbReference type="ARBA" id="ARBA00022670"/>
    </source>
</evidence>
<dbReference type="GO" id="GO:0004252">
    <property type="term" value="F:serine-type endopeptidase activity"/>
    <property type="evidence" value="ECO:0000318"/>
    <property type="project" value="GO_Central"/>
</dbReference>
<feature type="active site" description="Charge relay system" evidence="8 9">
    <location>
        <position position="221"/>
    </location>
</feature>
<dbReference type="Pfam" id="PF00082">
    <property type="entry name" value="Peptidase_S8"/>
    <property type="match status" value="1"/>
</dbReference>
<dbReference type="Gene3D" id="2.60.40.2310">
    <property type="match status" value="1"/>
</dbReference>
<feature type="signal peptide" evidence="12">
    <location>
        <begin position="1"/>
        <end position="28"/>
    </location>
</feature>
<dbReference type="PRINTS" id="PR00723">
    <property type="entry name" value="SUBTILISIN"/>
</dbReference>
<dbReference type="InterPro" id="IPR036852">
    <property type="entry name" value="Peptidase_S8/S53_dom_sf"/>
</dbReference>
<feature type="domain" description="Subtilisin-like protease fibronectin type-III" evidence="15">
    <location>
        <begin position="657"/>
        <end position="743"/>
    </location>
</feature>
<keyword evidence="17" id="KW-1185">Reference proteome</keyword>
<dbReference type="InterPro" id="IPR000209">
    <property type="entry name" value="Peptidase_S8/S53_dom"/>
</dbReference>
<gene>
    <name evidence="16" type="primary">LOC123400656</name>
</gene>
<evidence type="ECO:0000256" key="5">
    <source>
        <dbReference type="ARBA" id="ARBA00022801"/>
    </source>
</evidence>
<keyword evidence="3 9" id="KW-0645">Protease</keyword>
<dbReference type="InterPro" id="IPR023828">
    <property type="entry name" value="Peptidase_S8_Ser-AS"/>
</dbReference>
<keyword evidence="5 9" id="KW-0378">Hydrolase</keyword>
<keyword evidence="7" id="KW-0325">Glycoprotein</keyword>
<dbReference type="EnsemblPlants" id="HORVU.MOREX.r3.1HG0072300.1">
    <property type="protein sequence ID" value="HORVU.MOREX.r3.1HG0072300.1.CDS1"/>
    <property type="gene ID" value="HORVU.MOREX.r3.1HG0072300"/>
</dbReference>
<evidence type="ECO:0000256" key="11">
    <source>
        <dbReference type="SAM" id="MobiDB-lite"/>
    </source>
</evidence>
<feature type="domain" description="Peptidase S8/S53" evidence="13">
    <location>
        <begin position="156"/>
        <end position="575"/>
    </location>
</feature>
<dbReference type="PROSITE" id="PS51892">
    <property type="entry name" value="SUBTILASE"/>
    <property type="match status" value="1"/>
</dbReference>
<dbReference type="InterPro" id="IPR022398">
    <property type="entry name" value="Peptidase_S8_His-AS"/>
</dbReference>
<protein>
    <recommendedName>
        <fullName evidence="18">Subtilisin-like protease</fullName>
    </recommendedName>
</protein>
<sequence length="745" mass="79200">MAMAMAPVALALCLCATVLLSTPPPAHSYTDHSSSPPSPVAAEPTSSSSEYKTYIILLKPRADAHVMDDEARQGWYRSFLPDDVTAHGEPRLVRSYKTIFHGFAALLTEEELDAASRKPGFGRWFPDEMMYPTTTRTPEFLGLTKDAGMWAQSSYGKGIIIGVIDSGIDSRHPSFGDAGVSPPPARWKGACTGTDRGVRCNNKLIGVRSFVDYNPADETGHGTHVASIAAGNFVANASSSHGQAAGTAAGIAPGAHLAAYKACRPSGCLRSNVVDAMDTAVRDGVDIISISLGRKAGVPLNKDVVAIGAFRAVAKGVVVVTSAGNDGPDPSTVKNDMPWEITVGAGSVDRRLAADLVLESGDMVEGEALVQGMNSTAFQPLHYPGEGNLCKNVSAQRTRGHIVICDEARVNVAAQARIIKNLYDNGAAHVVLIGREKSGFSLSFREYGSSVVQEPAAVGHKLKDYSRYPDAAAQAFFKGTRVGVGQSPTVAHFSSRGPSRTNPHILKPDILAPGLNILAAATASPDRGPFRFKSGTSMAAPHISGVVALLKSVHPEWSPAAIRSAIMTTADDLDNDGNRIMDEKHQPARAFAAGAGQVNATRAVDPGLVYDMEVRDYAGYVCHLFATLDDDDDYAVQDIIQDLSLNCKTVAHLSDFELNYPSIVVPANTTVRRTLTNVGPAGEYTGRLSMARDVGLDFSPKSLSFSRPGEKLTFKVSQHGLEVAEGFLIWESDTHTVQSPLVVVH</sequence>
<proteinExistence type="inferred from homology"/>
<dbReference type="Pfam" id="PF05922">
    <property type="entry name" value="Inhibitor_I9"/>
    <property type="match status" value="1"/>
</dbReference>
<evidence type="ECO:0000256" key="12">
    <source>
        <dbReference type="SAM" id="SignalP"/>
    </source>
</evidence>
<dbReference type="GO" id="GO:0006508">
    <property type="term" value="P:proteolysis"/>
    <property type="evidence" value="ECO:0007669"/>
    <property type="project" value="UniProtKB-KW"/>
</dbReference>
<evidence type="ECO:0000313" key="16">
    <source>
        <dbReference type="EnsemblPlants" id="HORVU.MOREX.r3.1HG0072300.1.CDS1"/>
    </source>
</evidence>
<dbReference type="InterPro" id="IPR023827">
    <property type="entry name" value="Peptidase_S8_Asp-AS"/>
</dbReference>
<dbReference type="CDD" id="cd04852">
    <property type="entry name" value="Peptidases_S8_3"/>
    <property type="match status" value="1"/>
</dbReference>
<dbReference type="Gramene" id="HORVU.MOREX.r2.1HG0058320.1">
    <property type="protein sequence ID" value="HORVU.MOREX.r2.1HG0058320.1.CDS.1"/>
    <property type="gene ID" value="HORVU.MOREX.r2.1HG0058320"/>
</dbReference>
<feature type="active site" description="Charge relay system" evidence="8 9">
    <location>
        <position position="537"/>
    </location>
</feature>
<dbReference type="Gene3D" id="3.50.30.30">
    <property type="match status" value="1"/>
</dbReference>
<reference evidence="17" key="1">
    <citation type="journal article" date="2012" name="Nature">
        <title>A physical, genetic and functional sequence assembly of the barley genome.</title>
        <authorList>
            <consortium name="The International Barley Genome Sequencing Consortium"/>
            <person name="Mayer K.F."/>
            <person name="Waugh R."/>
            <person name="Brown J.W."/>
            <person name="Schulman A."/>
            <person name="Langridge P."/>
            <person name="Platzer M."/>
            <person name="Fincher G.B."/>
            <person name="Muehlbauer G.J."/>
            <person name="Sato K."/>
            <person name="Close T.J."/>
            <person name="Wise R.P."/>
            <person name="Stein N."/>
        </authorList>
    </citation>
    <scope>NUCLEOTIDE SEQUENCE [LARGE SCALE GENOMIC DNA]</scope>
    <source>
        <strain evidence="17">cv. Morex</strain>
    </source>
</reference>
<organism evidence="16 17">
    <name type="scientific">Hordeum vulgare subsp. vulgare</name>
    <name type="common">Domesticated barley</name>
    <dbReference type="NCBI Taxonomy" id="112509"/>
    <lineage>
        <taxon>Eukaryota</taxon>
        <taxon>Viridiplantae</taxon>
        <taxon>Streptophyta</taxon>
        <taxon>Embryophyta</taxon>
        <taxon>Tracheophyta</taxon>
        <taxon>Spermatophyta</taxon>
        <taxon>Magnoliopsida</taxon>
        <taxon>Liliopsida</taxon>
        <taxon>Poales</taxon>
        <taxon>Poaceae</taxon>
        <taxon>BOP clade</taxon>
        <taxon>Pooideae</taxon>
        <taxon>Triticodae</taxon>
        <taxon>Triticeae</taxon>
        <taxon>Hordeinae</taxon>
        <taxon>Hordeum</taxon>
    </lineage>
</organism>